<dbReference type="EMBL" id="FPCJ01000001">
    <property type="protein sequence ID" value="SFV33384.1"/>
    <property type="molecule type" value="Genomic_DNA"/>
</dbReference>
<protein>
    <submittedName>
        <fullName evidence="2">Uncharacterized protein</fullName>
    </submittedName>
</protein>
<organism evidence="2 3">
    <name type="scientific">Thermoflavifilum thermophilum</name>
    <dbReference type="NCBI Taxonomy" id="1393122"/>
    <lineage>
        <taxon>Bacteria</taxon>
        <taxon>Pseudomonadati</taxon>
        <taxon>Bacteroidota</taxon>
        <taxon>Chitinophagia</taxon>
        <taxon>Chitinophagales</taxon>
        <taxon>Chitinophagaceae</taxon>
        <taxon>Thermoflavifilum</taxon>
    </lineage>
</organism>
<evidence type="ECO:0000313" key="3">
    <source>
        <dbReference type="Proteomes" id="UP000199537"/>
    </source>
</evidence>
<dbReference type="AlphaFoldDB" id="A0A1I7NFE2"/>
<feature type="transmembrane region" description="Helical" evidence="1">
    <location>
        <begin position="31"/>
        <end position="57"/>
    </location>
</feature>
<keyword evidence="3" id="KW-1185">Reference proteome</keyword>
<name>A0A1I7NFE2_9BACT</name>
<sequence length="59" mass="6668">MITIHNDPIHQQKHPDKYLSYAIMHHGQLEVALYLLLANGFHCMGILVKVGVATIFINV</sequence>
<gene>
    <name evidence="2" type="ORF">SAMN05660895_1672</name>
</gene>
<evidence type="ECO:0000313" key="2">
    <source>
        <dbReference type="EMBL" id="SFV33384.1"/>
    </source>
</evidence>
<dbReference type="RefSeq" id="WP_092459744.1">
    <property type="nucleotide sequence ID" value="NZ_FPCJ01000001.1"/>
</dbReference>
<proteinExistence type="predicted"/>
<dbReference type="Proteomes" id="UP000199537">
    <property type="component" value="Unassembled WGS sequence"/>
</dbReference>
<keyword evidence="1" id="KW-1133">Transmembrane helix</keyword>
<reference evidence="3" key="1">
    <citation type="submission" date="2016-10" db="EMBL/GenBank/DDBJ databases">
        <authorList>
            <person name="Varghese N."/>
            <person name="Submissions S."/>
        </authorList>
    </citation>
    <scope>NUCLEOTIDE SEQUENCE [LARGE SCALE GENOMIC DNA]</scope>
    <source>
        <strain evidence="3">DSM 14807</strain>
    </source>
</reference>
<keyword evidence="1" id="KW-0812">Transmembrane</keyword>
<dbReference type="STRING" id="1393122.SAMN05660895_1672"/>
<accession>A0A1I7NFE2</accession>
<keyword evidence="1" id="KW-0472">Membrane</keyword>
<evidence type="ECO:0000256" key="1">
    <source>
        <dbReference type="SAM" id="Phobius"/>
    </source>
</evidence>